<protein>
    <submittedName>
        <fullName evidence="1">Uncharacterized protein</fullName>
    </submittedName>
</protein>
<organism evidence="1 2">
    <name type="scientific">Stereocaulon virgatum</name>
    <dbReference type="NCBI Taxonomy" id="373712"/>
    <lineage>
        <taxon>Eukaryota</taxon>
        <taxon>Fungi</taxon>
        <taxon>Dikarya</taxon>
        <taxon>Ascomycota</taxon>
        <taxon>Pezizomycotina</taxon>
        <taxon>Lecanoromycetes</taxon>
        <taxon>OSLEUM clade</taxon>
        <taxon>Lecanoromycetidae</taxon>
        <taxon>Lecanorales</taxon>
        <taxon>Lecanorineae</taxon>
        <taxon>Stereocaulaceae</taxon>
        <taxon>Stereocaulon</taxon>
    </lineage>
</organism>
<reference evidence="1 2" key="1">
    <citation type="submission" date="2024-09" db="EMBL/GenBank/DDBJ databases">
        <title>Rethinking Asexuality: The Enigmatic Case of Functional Sexual Genes in Lepraria (Stereocaulaceae).</title>
        <authorList>
            <person name="Doellman M."/>
            <person name="Sun Y."/>
            <person name="Barcenas-Pena A."/>
            <person name="Lumbsch H.T."/>
            <person name="Grewe F."/>
        </authorList>
    </citation>
    <scope>NUCLEOTIDE SEQUENCE [LARGE SCALE GENOMIC DNA]</scope>
    <source>
        <strain evidence="1 2">Mercado 3170</strain>
    </source>
</reference>
<evidence type="ECO:0000313" key="2">
    <source>
        <dbReference type="Proteomes" id="UP001590950"/>
    </source>
</evidence>
<proteinExistence type="predicted"/>
<dbReference type="Proteomes" id="UP001590950">
    <property type="component" value="Unassembled WGS sequence"/>
</dbReference>
<evidence type="ECO:0000313" key="1">
    <source>
        <dbReference type="EMBL" id="KAL2037131.1"/>
    </source>
</evidence>
<accession>A0ABR3ZWS8</accession>
<name>A0ABR3ZWS8_9LECA</name>
<gene>
    <name evidence="1" type="ORF">N7G274_010127</name>
</gene>
<dbReference type="EMBL" id="JBEFKJ010000044">
    <property type="protein sequence ID" value="KAL2037131.1"/>
    <property type="molecule type" value="Genomic_DNA"/>
</dbReference>
<keyword evidence="2" id="KW-1185">Reference proteome</keyword>
<sequence length="111" mass="12897">MRAPNFLITSLSSLGALKTNRSRAKRSPPFLDDLRVPIINIRQEPDVVKTPEFVRRGSQAGRYTYFVRYPRRTLISNSGSGGKLAIYRWRTILVHDWCRNRFSVFIDVAFH</sequence>
<comment type="caution">
    <text evidence="1">The sequence shown here is derived from an EMBL/GenBank/DDBJ whole genome shotgun (WGS) entry which is preliminary data.</text>
</comment>